<dbReference type="EMBL" id="UINC01082103">
    <property type="protein sequence ID" value="SVC26560.1"/>
    <property type="molecule type" value="Genomic_DNA"/>
</dbReference>
<gene>
    <name evidence="1" type="ORF">METZ01_LOCUS279414</name>
</gene>
<organism evidence="1">
    <name type="scientific">marine metagenome</name>
    <dbReference type="NCBI Taxonomy" id="408172"/>
    <lineage>
        <taxon>unclassified sequences</taxon>
        <taxon>metagenomes</taxon>
        <taxon>ecological metagenomes</taxon>
    </lineage>
</organism>
<accession>A0A382KQ32</accession>
<proteinExistence type="predicted"/>
<protein>
    <submittedName>
        <fullName evidence="1">Uncharacterized protein</fullName>
    </submittedName>
</protein>
<name>A0A382KQ32_9ZZZZ</name>
<dbReference type="AlphaFoldDB" id="A0A382KQ32"/>
<evidence type="ECO:0000313" key="1">
    <source>
        <dbReference type="EMBL" id="SVC26560.1"/>
    </source>
</evidence>
<sequence length="38" mass="4354">MKGFFLIKVPYVSMAPSKYPLGFIKMVLPPRLERGARD</sequence>
<reference evidence="1" key="1">
    <citation type="submission" date="2018-05" db="EMBL/GenBank/DDBJ databases">
        <authorList>
            <person name="Lanie J.A."/>
            <person name="Ng W.-L."/>
            <person name="Kazmierczak K.M."/>
            <person name="Andrzejewski T.M."/>
            <person name="Davidsen T.M."/>
            <person name="Wayne K.J."/>
            <person name="Tettelin H."/>
            <person name="Glass J.I."/>
            <person name="Rusch D."/>
            <person name="Podicherti R."/>
            <person name="Tsui H.-C.T."/>
            <person name="Winkler M.E."/>
        </authorList>
    </citation>
    <scope>NUCLEOTIDE SEQUENCE</scope>
</reference>